<comment type="caution">
    <text evidence="2">The sequence shown here is derived from an EMBL/GenBank/DDBJ whole genome shotgun (WGS) entry which is preliminary data.</text>
</comment>
<dbReference type="InterPro" id="IPR008969">
    <property type="entry name" value="CarboxyPept-like_regulatory"/>
</dbReference>
<dbReference type="Proteomes" id="UP001499974">
    <property type="component" value="Unassembled WGS sequence"/>
</dbReference>
<feature type="transmembrane region" description="Helical" evidence="1">
    <location>
        <begin position="229"/>
        <end position="251"/>
    </location>
</feature>
<dbReference type="InterPro" id="IPR013784">
    <property type="entry name" value="Carb-bd-like_fold"/>
</dbReference>
<reference evidence="3" key="1">
    <citation type="journal article" date="2019" name="Int. J. Syst. Evol. Microbiol.">
        <title>The Global Catalogue of Microorganisms (GCM) 10K type strain sequencing project: providing services to taxonomists for standard genome sequencing and annotation.</title>
        <authorList>
            <consortium name="The Broad Institute Genomics Platform"/>
            <consortium name="The Broad Institute Genome Sequencing Center for Infectious Disease"/>
            <person name="Wu L."/>
            <person name="Ma J."/>
        </authorList>
    </citation>
    <scope>NUCLEOTIDE SEQUENCE [LARGE SCALE GENOMIC DNA]</scope>
    <source>
        <strain evidence="3">JCM 18531</strain>
    </source>
</reference>
<accession>A0ABP8XS74</accession>
<dbReference type="Pfam" id="PF13620">
    <property type="entry name" value="CarboxypepD_reg"/>
    <property type="match status" value="2"/>
</dbReference>
<dbReference type="RefSeq" id="WP_345522555.1">
    <property type="nucleotide sequence ID" value="NZ_BAABKM010000002.1"/>
</dbReference>
<dbReference type="EMBL" id="BAABKM010000002">
    <property type="protein sequence ID" value="GAA4711872.1"/>
    <property type="molecule type" value="Genomic_DNA"/>
</dbReference>
<evidence type="ECO:0000256" key="1">
    <source>
        <dbReference type="SAM" id="Phobius"/>
    </source>
</evidence>
<dbReference type="Gene3D" id="2.60.40.1120">
    <property type="entry name" value="Carboxypeptidase-like, regulatory domain"/>
    <property type="match status" value="5"/>
</dbReference>
<keyword evidence="3" id="KW-1185">Reference proteome</keyword>
<name>A0ABP8XS74_9ACTN</name>
<sequence>MRVATEHRLVTSHPGETVEVRVDVVNTGELIEGVTAHVIGLPDGQISVEPQLLPLFPDAQGQITLSIGVPNHQPAGMHPLTIAVVSHGSGSPTQHVDIDLSVSARPGIKMSPEPQTIRSKRSGRFVLTVENSGNVALDAALSSTQEDKRTRTRFTPETVHVEPGIATPVILTVKGPRMFTGSEADRMVTVGLVAKRAHTIPAMDETETGPELERETLVRLRQKPLVSRGLLTALILMCIVALWAAIFLLGLTQVLAGDPMTKTAPASFFPVSADTGGTGADGEAGGGGDGATGGAADAAAAPAGAMPKTGLLPAGVGGEISGTVTAASDQLPAGRITVQAYRQGRTKLIEVSSAATQTDGTYSLAGLFPTSYVLKFSADGYRPVWYQSSPSAAGATKAGATKVSVAAQGKSEGINAVIEGKPGSITGDIDPGDSLVPVTTKVVARMTTATGEADKVATTVAKGSTYTLENLPAPGTYELSFTAPGYSATKVVTTVAGGEARIQPTVVLDAGTGQISGTVTDGTSPLGNVKITYTVGGQEVSVITPTTGQIGAFTLDHLPTPGTYMLTFTSEDHGSKAVIVDLEAGQSKAGVDTKLVAGTGCVIGTAKDADGNPLGGVRVVQGGSVLSGGSDTSALPSTTTLTDGAVGTFSICGLTAPGDYTLSFLADGYAPETVPVSLSDDGAPPKITVTLATQLGGIRGTVKGPAGGVYVGATVTATNGARTWVTTSSAAGGPLANGGYLFSSLQPGTYSVTVTANGIKQQTGMVTVRSGATSVQSFALDSAG</sequence>
<organism evidence="2 3">
    <name type="scientific">Nocardioides conyzicola</name>
    <dbReference type="NCBI Taxonomy" id="1651781"/>
    <lineage>
        <taxon>Bacteria</taxon>
        <taxon>Bacillati</taxon>
        <taxon>Actinomycetota</taxon>
        <taxon>Actinomycetes</taxon>
        <taxon>Propionibacteriales</taxon>
        <taxon>Nocardioidaceae</taxon>
        <taxon>Nocardioides</taxon>
    </lineage>
</organism>
<gene>
    <name evidence="2" type="ORF">GCM10023349_33600</name>
</gene>
<keyword evidence="1" id="KW-0812">Transmembrane</keyword>
<keyword evidence="1" id="KW-1133">Transmembrane helix</keyword>
<dbReference type="SUPFAM" id="SSF49464">
    <property type="entry name" value="Carboxypeptidase regulatory domain-like"/>
    <property type="match status" value="1"/>
</dbReference>
<proteinExistence type="predicted"/>
<evidence type="ECO:0000313" key="2">
    <source>
        <dbReference type="EMBL" id="GAA4711872.1"/>
    </source>
</evidence>
<keyword evidence="1" id="KW-0472">Membrane</keyword>
<dbReference type="SUPFAM" id="SSF49452">
    <property type="entry name" value="Starch-binding domain-like"/>
    <property type="match status" value="2"/>
</dbReference>
<protein>
    <recommendedName>
        <fullName evidence="4">Alpha-amylase</fullName>
    </recommendedName>
</protein>
<evidence type="ECO:0000313" key="3">
    <source>
        <dbReference type="Proteomes" id="UP001499974"/>
    </source>
</evidence>
<evidence type="ECO:0008006" key="4">
    <source>
        <dbReference type="Google" id="ProtNLM"/>
    </source>
</evidence>